<dbReference type="RefSeq" id="XP_033605283.1">
    <property type="nucleotide sequence ID" value="XM_033739479.1"/>
</dbReference>
<proteinExistence type="predicted"/>
<dbReference type="Proteomes" id="UP000799437">
    <property type="component" value="Unassembled WGS sequence"/>
</dbReference>
<dbReference type="EMBL" id="ML996565">
    <property type="protein sequence ID" value="KAF2762832.1"/>
    <property type="molecule type" value="Genomic_DNA"/>
</dbReference>
<reference evidence="1" key="1">
    <citation type="journal article" date="2020" name="Stud. Mycol.">
        <title>101 Dothideomycetes genomes: a test case for predicting lifestyles and emergence of pathogens.</title>
        <authorList>
            <person name="Haridas S."/>
            <person name="Albert R."/>
            <person name="Binder M."/>
            <person name="Bloem J."/>
            <person name="Labutti K."/>
            <person name="Salamov A."/>
            <person name="Andreopoulos B."/>
            <person name="Baker S."/>
            <person name="Barry K."/>
            <person name="Bills G."/>
            <person name="Bluhm B."/>
            <person name="Cannon C."/>
            <person name="Castanera R."/>
            <person name="Culley D."/>
            <person name="Daum C."/>
            <person name="Ezra D."/>
            <person name="Gonzalez J."/>
            <person name="Henrissat B."/>
            <person name="Kuo A."/>
            <person name="Liang C."/>
            <person name="Lipzen A."/>
            <person name="Lutzoni F."/>
            <person name="Magnuson J."/>
            <person name="Mondo S."/>
            <person name="Nolan M."/>
            <person name="Ohm R."/>
            <person name="Pangilinan J."/>
            <person name="Park H.-J."/>
            <person name="Ramirez L."/>
            <person name="Alfaro M."/>
            <person name="Sun H."/>
            <person name="Tritt A."/>
            <person name="Yoshinaga Y."/>
            <person name="Zwiers L.-H."/>
            <person name="Turgeon B."/>
            <person name="Goodwin S."/>
            <person name="Spatafora J."/>
            <person name="Crous P."/>
            <person name="Grigoriev I."/>
        </authorList>
    </citation>
    <scope>NUCLEOTIDE SEQUENCE</scope>
    <source>
        <strain evidence="1">CBS 121739</strain>
    </source>
</reference>
<dbReference type="AlphaFoldDB" id="A0A6A6WKY7"/>
<accession>A0A6A6WKY7</accession>
<dbReference type="GeneID" id="54480533"/>
<sequence>MAPMIYPVSQPKQGFLSLPGELRNTIYDMVAEDPCGLVVETPKWLIRNRRFYASRMFCQPFTYDPEQSFDREEGQFSMVFPYLLKASGLAFTNRQISSEVRTRFRVLHNRWIILETNRGDYAQQFLTAGLDVWYLGNTDSVKNPFATFRVIFNGIPDRSICRFAIHRKSFGPATVFVSVSHGFNEANVRIVVLSSPMSYDRCPWFFMPLRNLCPNSGFELATSHVGDVISAMTSAKDSLVRLIKFDLSPSWDRIYLEGIWGVMQRTSSRPLQTNDPTDFLTHRACTLLLFSLNVMYRKNPKAVWRTGDAGDGHDRFNAILTLVARLARIERTLGETRIASQWRNYALAFVLPDSECFNWDVQSVADRDCWTHRYLAWVYAEFAEYEPAAHHMLRFLELAAPGFENEEWRVFLENKVGSGIREMYGEGLEGLQKARLEYFSDKNRLDLGV</sequence>
<protein>
    <submittedName>
        <fullName evidence="1">Uncharacterized protein</fullName>
    </submittedName>
</protein>
<name>A0A6A6WKY7_9PEZI</name>
<gene>
    <name evidence="1" type="ORF">EJ05DRAFT_16840</name>
</gene>
<evidence type="ECO:0000313" key="1">
    <source>
        <dbReference type="EMBL" id="KAF2762832.1"/>
    </source>
</evidence>
<keyword evidence="2" id="KW-1185">Reference proteome</keyword>
<organism evidence="1 2">
    <name type="scientific">Pseudovirgaria hyperparasitica</name>
    <dbReference type="NCBI Taxonomy" id="470096"/>
    <lineage>
        <taxon>Eukaryota</taxon>
        <taxon>Fungi</taxon>
        <taxon>Dikarya</taxon>
        <taxon>Ascomycota</taxon>
        <taxon>Pezizomycotina</taxon>
        <taxon>Dothideomycetes</taxon>
        <taxon>Dothideomycetes incertae sedis</taxon>
        <taxon>Acrospermales</taxon>
        <taxon>Acrospermaceae</taxon>
        <taxon>Pseudovirgaria</taxon>
    </lineage>
</organism>
<evidence type="ECO:0000313" key="2">
    <source>
        <dbReference type="Proteomes" id="UP000799437"/>
    </source>
</evidence>
<dbReference type="OrthoDB" id="5413827at2759"/>